<feature type="non-terminal residue" evidence="2">
    <location>
        <position position="88"/>
    </location>
</feature>
<evidence type="ECO:0000313" key="2">
    <source>
        <dbReference type="EMBL" id="CRK38623.1"/>
    </source>
</evidence>
<dbReference type="AlphaFoldDB" id="A0A0G4MWN1"/>
<reference evidence="2 3" key="1">
    <citation type="submission" date="2015-05" db="EMBL/GenBank/DDBJ databases">
        <authorList>
            <person name="Wang D.B."/>
            <person name="Wang M."/>
        </authorList>
    </citation>
    <scope>NUCLEOTIDE SEQUENCE [LARGE SCALE GENOMIC DNA]</scope>
    <source>
        <strain evidence="2">VL1</strain>
    </source>
</reference>
<feature type="compositionally biased region" description="Low complexity" evidence="1">
    <location>
        <begin position="1"/>
        <end position="18"/>
    </location>
</feature>
<feature type="region of interest" description="Disordered" evidence="1">
    <location>
        <begin position="1"/>
        <end position="88"/>
    </location>
</feature>
<dbReference type="EMBL" id="CVQH01025625">
    <property type="protein sequence ID" value="CRK38623.1"/>
    <property type="molecule type" value="Genomic_DNA"/>
</dbReference>
<feature type="non-terminal residue" evidence="2">
    <location>
        <position position="1"/>
    </location>
</feature>
<gene>
    <name evidence="2" type="ORF">BN1708_020558</name>
</gene>
<organism evidence="2 3">
    <name type="scientific">Verticillium longisporum</name>
    <name type="common">Verticillium dahliae var. longisporum</name>
    <dbReference type="NCBI Taxonomy" id="100787"/>
    <lineage>
        <taxon>Eukaryota</taxon>
        <taxon>Fungi</taxon>
        <taxon>Dikarya</taxon>
        <taxon>Ascomycota</taxon>
        <taxon>Pezizomycotina</taxon>
        <taxon>Sordariomycetes</taxon>
        <taxon>Hypocreomycetidae</taxon>
        <taxon>Glomerellales</taxon>
        <taxon>Plectosphaerellaceae</taxon>
        <taxon>Verticillium</taxon>
    </lineage>
</organism>
<sequence>CRGRRCATASSASSTCPRRCGRPARATRWRPSSSPTTSRTRPRACASGAATRTTRPGGRSARRSSSGGGSSLTGTLWRRATGSGRFGA</sequence>
<feature type="compositionally biased region" description="Basic residues" evidence="1">
    <location>
        <begin position="19"/>
        <end position="28"/>
    </location>
</feature>
<proteinExistence type="predicted"/>
<feature type="compositionally biased region" description="Low complexity" evidence="1">
    <location>
        <begin position="29"/>
        <end position="65"/>
    </location>
</feature>
<dbReference type="Proteomes" id="UP000044602">
    <property type="component" value="Unassembled WGS sequence"/>
</dbReference>
<evidence type="ECO:0000313" key="3">
    <source>
        <dbReference type="Proteomes" id="UP000044602"/>
    </source>
</evidence>
<accession>A0A0G4MWN1</accession>
<keyword evidence="3" id="KW-1185">Reference proteome</keyword>
<name>A0A0G4MWN1_VERLO</name>
<evidence type="ECO:0000256" key="1">
    <source>
        <dbReference type="SAM" id="MobiDB-lite"/>
    </source>
</evidence>
<protein>
    <submittedName>
        <fullName evidence="2">Uncharacterized protein</fullName>
    </submittedName>
</protein>